<proteinExistence type="predicted"/>
<name>A0A6J5RKM2_9CAUD</name>
<organism evidence="2">
    <name type="scientific">uncultured Caudovirales phage</name>
    <dbReference type="NCBI Taxonomy" id="2100421"/>
    <lineage>
        <taxon>Viruses</taxon>
        <taxon>Duplodnaviria</taxon>
        <taxon>Heunggongvirae</taxon>
        <taxon>Uroviricota</taxon>
        <taxon>Caudoviricetes</taxon>
        <taxon>Peduoviridae</taxon>
        <taxon>Maltschvirus</taxon>
        <taxon>Maltschvirus maltsch</taxon>
    </lineage>
</organism>
<dbReference type="EMBL" id="LR797210">
    <property type="protein sequence ID" value="CAB4194288.1"/>
    <property type="molecule type" value="Genomic_DNA"/>
</dbReference>
<protein>
    <recommendedName>
        <fullName evidence="3">Terminase small subunit</fullName>
    </recommendedName>
</protein>
<accession>A0A6J5RKM2</accession>
<gene>
    <name evidence="2" type="ORF">UFOVP1254_8</name>
</gene>
<feature type="region of interest" description="Disordered" evidence="1">
    <location>
        <begin position="160"/>
        <end position="184"/>
    </location>
</feature>
<evidence type="ECO:0000313" key="2">
    <source>
        <dbReference type="EMBL" id="CAB4194288.1"/>
    </source>
</evidence>
<evidence type="ECO:0008006" key="3">
    <source>
        <dbReference type="Google" id="ProtNLM"/>
    </source>
</evidence>
<evidence type="ECO:0000256" key="1">
    <source>
        <dbReference type="SAM" id="MobiDB-lite"/>
    </source>
</evidence>
<reference evidence="2" key="1">
    <citation type="submission" date="2020-05" db="EMBL/GenBank/DDBJ databases">
        <authorList>
            <person name="Chiriac C."/>
            <person name="Salcher M."/>
            <person name="Ghai R."/>
            <person name="Kavagutti S V."/>
        </authorList>
    </citation>
    <scope>NUCLEOTIDE SEQUENCE</scope>
</reference>
<sequence>MDELIPLPPPVEQYLSSPEKALRDRFVVQYLIDYDAYKACIRVGYTPPFAKDFSARFMNEQYVLLKIAELENTSGTTKTDPKAEEEAEKKRIIAGLWREANNLGYGSSQSARVAALAKLSAFYGMDAPTRSKTELTGADGQPLNAGVFVVPGLMTTEEWEAQAAAQQEALTRPEPSTPALVKAA</sequence>